<protein>
    <submittedName>
        <fullName evidence="9">Outer membrane protein transport protein (OMPP1/FadL/TodX)</fullName>
    </submittedName>
</protein>
<evidence type="ECO:0000313" key="10">
    <source>
        <dbReference type="Proteomes" id="UP000249542"/>
    </source>
</evidence>
<organism evidence="9 10">
    <name type="scientific">Mesonia algae</name>
    <dbReference type="NCBI Taxonomy" id="213248"/>
    <lineage>
        <taxon>Bacteria</taxon>
        <taxon>Pseudomonadati</taxon>
        <taxon>Bacteroidota</taxon>
        <taxon>Flavobacteriia</taxon>
        <taxon>Flavobacteriales</taxon>
        <taxon>Flavobacteriaceae</taxon>
        <taxon>Mesonia</taxon>
    </lineage>
</organism>
<dbReference type="GO" id="GO:0015483">
    <property type="term" value="F:long-chain fatty acid transporting porin activity"/>
    <property type="evidence" value="ECO:0007669"/>
    <property type="project" value="TreeGrafter"/>
</dbReference>
<dbReference type="InterPro" id="IPR005017">
    <property type="entry name" value="OMPP1/FadL/TodX"/>
</dbReference>
<evidence type="ECO:0000256" key="1">
    <source>
        <dbReference type="ARBA" id="ARBA00004571"/>
    </source>
</evidence>
<proteinExistence type="inferred from homology"/>
<name>A0A2W7I0K7_9FLAO</name>
<dbReference type="AlphaFoldDB" id="A0A2W7I0K7"/>
<dbReference type="Proteomes" id="UP000249542">
    <property type="component" value="Unassembled WGS sequence"/>
</dbReference>
<evidence type="ECO:0000256" key="6">
    <source>
        <dbReference type="ARBA" id="ARBA00023136"/>
    </source>
</evidence>
<evidence type="ECO:0000313" key="9">
    <source>
        <dbReference type="EMBL" id="PZW38795.1"/>
    </source>
</evidence>
<evidence type="ECO:0000256" key="8">
    <source>
        <dbReference type="SAM" id="SignalP"/>
    </source>
</evidence>
<dbReference type="Pfam" id="PF03349">
    <property type="entry name" value="Toluene_X"/>
    <property type="match status" value="1"/>
</dbReference>
<keyword evidence="5 8" id="KW-0732">Signal</keyword>
<comment type="subcellular location">
    <subcellularLocation>
        <location evidence="1">Cell outer membrane</location>
        <topology evidence="1">Multi-pass membrane protein</topology>
    </subcellularLocation>
</comment>
<dbReference type="GO" id="GO:0009279">
    <property type="term" value="C:cell outer membrane"/>
    <property type="evidence" value="ECO:0007669"/>
    <property type="project" value="UniProtKB-SubCell"/>
</dbReference>
<dbReference type="Gene3D" id="2.40.160.60">
    <property type="entry name" value="Outer membrane protein transport protein (OMPP1/FadL/TodX)"/>
    <property type="match status" value="1"/>
</dbReference>
<evidence type="ECO:0000256" key="7">
    <source>
        <dbReference type="ARBA" id="ARBA00023237"/>
    </source>
</evidence>
<dbReference type="PANTHER" id="PTHR35093">
    <property type="entry name" value="OUTER MEMBRANE PROTEIN NMB0088-RELATED"/>
    <property type="match status" value="1"/>
</dbReference>
<evidence type="ECO:0000256" key="2">
    <source>
        <dbReference type="ARBA" id="ARBA00008163"/>
    </source>
</evidence>
<accession>A0A2W7I0K7</accession>
<sequence>MKFNLAIIFSFIFTWSNYAQSSNDALLFSSEDLSGTARFVAMGGAFGALGGDISSLKVNPAGSSVFLHNFASFSLANESYENDVLYQSSTSNRSNNNFFIPQAGAVFVFNNSNPDANVSKFTIGITYDQKKSLDNRFNAIGNNESSIGDYFVDLANGVPLDLLNSFSLQDRYIFLGEGNFNNEGFSNTDLQNAFLGYNAFLFDPVSDDSDNTSYTSNVNSNSVFQDYNYRSTGLNGKFSVNGSMQFFDDFYAGINLNTHFINYERSTSYYESIGGSSEINEIVFQNNLSTIGIGFSFQVGAIAKVNEFVRLGASYESPTWYTISDETSQYLYSYSNEFGGQEVDPFVTNIFPNYRLRTPGKLVGSLGLVFGKTGILSFDYSYKDYSNMQLSPGYDNNTDYRIQNQNFENNFDAASTYRLGGEYRIQRWSLRGGYRYEESPNSNTMSELNGYSGGLGYDFGKLRLDFAYDYSSQDYNTNLLQTGIQEQASVDFSRSNYILTLAIDM</sequence>
<feature type="signal peptide" evidence="8">
    <location>
        <begin position="1"/>
        <end position="21"/>
    </location>
</feature>
<comment type="similarity">
    <text evidence="2">Belongs to the OmpP1/FadL family.</text>
</comment>
<evidence type="ECO:0000256" key="4">
    <source>
        <dbReference type="ARBA" id="ARBA00022692"/>
    </source>
</evidence>
<keyword evidence="6" id="KW-0472">Membrane</keyword>
<dbReference type="EMBL" id="QKYV01000007">
    <property type="protein sequence ID" value="PZW38795.1"/>
    <property type="molecule type" value="Genomic_DNA"/>
</dbReference>
<keyword evidence="10" id="KW-1185">Reference proteome</keyword>
<dbReference type="RefSeq" id="WP_111541735.1">
    <property type="nucleotide sequence ID" value="NZ_QKYV01000007.1"/>
</dbReference>
<keyword evidence="7" id="KW-0998">Cell outer membrane</keyword>
<feature type="chain" id="PRO_5015932273" evidence="8">
    <location>
        <begin position="22"/>
        <end position="505"/>
    </location>
</feature>
<keyword evidence="3" id="KW-1134">Transmembrane beta strand</keyword>
<evidence type="ECO:0000256" key="3">
    <source>
        <dbReference type="ARBA" id="ARBA00022452"/>
    </source>
</evidence>
<reference evidence="9 10" key="1">
    <citation type="submission" date="2018-06" db="EMBL/GenBank/DDBJ databases">
        <title>Genomic Encyclopedia of Archaeal and Bacterial Type Strains, Phase II (KMG-II): from individual species to whole genera.</title>
        <authorList>
            <person name="Goeker M."/>
        </authorList>
    </citation>
    <scope>NUCLEOTIDE SEQUENCE [LARGE SCALE GENOMIC DNA]</scope>
    <source>
        <strain evidence="9 10">DSM 15361</strain>
    </source>
</reference>
<comment type="caution">
    <text evidence="9">The sequence shown here is derived from an EMBL/GenBank/DDBJ whole genome shotgun (WGS) entry which is preliminary data.</text>
</comment>
<gene>
    <name evidence="9" type="ORF">LX95_02459</name>
</gene>
<dbReference type="PANTHER" id="PTHR35093:SF8">
    <property type="entry name" value="OUTER MEMBRANE PROTEIN NMB0088-RELATED"/>
    <property type="match status" value="1"/>
</dbReference>
<dbReference type="SUPFAM" id="SSF56935">
    <property type="entry name" value="Porins"/>
    <property type="match status" value="1"/>
</dbReference>
<evidence type="ECO:0000256" key="5">
    <source>
        <dbReference type="ARBA" id="ARBA00022729"/>
    </source>
</evidence>
<keyword evidence="4" id="KW-0812">Transmembrane</keyword>